<dbReference type="InterPro" id="IPR057919">
    <property type="entry name" value="PhiKZ_Gp91"/>
</dbReference>
<sequence length="178" mass="20494">MAGTNAVKPGYNDARDYSGGQYKAAQRFTMRQGDPRVHDLYLVFTNEPRKAVTWEFRKKVIELAQSLFAGNFNWFIRQDANASIVDQNYMFLLDTVRFIATGHRRLSIYTWPALISYNVPVGNSVDQRNDISKLFIEFALATDTTTVLSKWISRKNGFDDLMYTMHMLFGNVPEQTKS</sequence>
<evidence type="ECO:0000313" key="2">
    <source>
        <dbReference type="Proteomes" id="UP000225448"/>
    </source>
</evidence>
<proteinExistence type="predicted"/>
<name>A0A1Y0SZW2_9CAUD</name>
<organism evidence="1 2">
    <name type="scientific">Pseudomonas phage Phabio</name>
    <dbReference type="NCBI Taxonomy" id="2006668"/>
    <lineage>
        <taxon>Viruses</taxon>
        <taxon>Duplodnaviria</taxon>
        <taxon>Heunggongvirae</taxon>
        <taxon>Uroviricota</taxon>
        <taxon>Caudoviricetes</taxon>
        <taxon>Chimalliviridae</taxon>
        <taxon>Phabiovirus</taxon>
        <taxon>Phabiovirus phabio</taxon>
    </lineage>
</organism>
<gene>
    <name evidence="1" type="ORF">PHABIO_137</name>
</gene>
<dbReference type="Pfam" id="PF25618">
    <property type="entry name" value="PhiKZ_gp91"/>
    <property type="match status" value="1"/>
</dbReference>
<reference evidence="1 2" key="1">
    <citation type="submission" date="2017-05" db="EMBL/GenBank/DDBJ databases">
        <authorList>
            <person name="Song R."/>
            <person name="Chenine A.L."/>
            <person name="Ruprecht R.M."/>
        </authorList>
    </citation>
    <scope>NUCLEOTIDE SEQUENCE [LARGE SCALE GENOMIC DNA]</scope>
</reference>
<keyword evidence="2" id="KW-1185">Reference proteome</keyword>
<protein>
    <submittedName>
        <fullName evidence="1">Virion structural protein</fullName>
    </submittedName>
</protein>
<dbReference type="Proteomes" id="UP000225448">
    <property type="component" value="Segment"/>
</dbReference>
<evidence type="ECO:0000313" key="1">
    <source>
        <dbReference type="EMBL" id="ARV76768.1"/>
    </source>
</evidence>
<accession>A0A1Y0SZW2</accession>
<dbReference type="EMBL" id="MF042360">
    <property type="protein sequence ID" value="ARV76768.1"/>
    <property type="molecule type" value="Genomic_DNA"/>
</dbReference>